<proteinExistence type="predicted"/>
<dbReference type="RefSeq" id="WP_304220457.1">
    <property type="nucleotide sequence ID" value="NZ_JBHUEK010000007.1"/>
</dbReference>
<sequence>MIENNDERLLTNDNPIRERMKKRNATDFSSSSLRRIALTQLGRKR</sequence>
<evidence type="ECO:0000313" key="3">
    <source>
        <dbReference type="Proteomes" id="UP001597227"/>
    </source>
</evidence>
<protein>
    <submittedName>
        <fullName evidence="2">Uncharacterized protein</fullName>
    </submittedName>
</protein>
<name>A0ABW4MJI8_9BACI</name>
<comment type="caution">
    <text evidence="2">The sequence shown here is derived from an EMBL/GenBank/DDBJ whole genome shotgun (WGS) entry which is preliminary data.</text>
</comment>
<organism evidence="2 3">
    <name type="scientific">Fredinandcohnia salidurans</name>
    <dbReference type="NCBI Taxonomy" id="2595041"/>
    <lineage>
        <taxon>Bacteria</taxon>
        <taxon>Bacillati</taxon>
        <taxon>Bacillota</taxon>
        <taxon>Bacilli</taxon>
        <taxon>Bacillales</taxon>
        <taxon>Bacillaceae</taxon>
        <taxon>Fredinandcohnia</taxon>
    </lineage>
</organism>
<dbReference type="Proteomes" id="UP001597227">
    <property type="component" value="Unassembled WGS sequence"/>
</dbReference>
<evidence type="ECO:0000313" key="2">
    <source>
        <dbReference type="EMBL" id="MFD1778053.1"/>
    </source>
</evidence>
<accession>A0ABW4MJI8</accession>
<gene>
    <name evidence="2" type="ORF">ACFSFW_05185</name>
</gene>
<feature type="region of interest" description="Disordered" evidence="1">
    <location>
        <begin position="1"/>
        <end position="31"/>
    </location>
</feature>
<keyword evidence="3" id="KW-1185">Reference proteome</keyword>
<feature type="compositionally biased region" description="Basic and acidic residues" evidence="1">
    <location>
        <begin position="1"/>
        <end position="18"/>
    </location>
</feature>
<evidence type="ECO:0000256" key="1">
    <source>
        <dbReference type="SAM" id="MobiDB-lite"/>
    </source>
</evidence>
<reference evidence="3" key="1">
    <citation type="journal article" date="2019" name="Int. J. Syst. Evol. Microbiol.">
        <title>The Global Catalogue of Microorganisms (GCM) 10K type strain sequencing project: providing services to taxonomists for standard genome sequencing and annotation.</title>
        <authorList>
            <consortium name="The Broad Institute Genomics Platform"/>
            <consortium name="The Broad Institute Genome Sequencing Center for Infectious Disease"/>
            <person name="Wu L."/>
            <person name="Ma J."/>
        </authorList>
    </citation>
    <scope>NUCLEOTIDE SEQUENCE [LARGE SCALE GENOMIC DNA]</scope>
    <source>
        <strain evidence="3">CCUG 15531</strain>
    </source>
</reference>
<dbReference type="EMBL" id="JBHUEK010000007">
    <property type="protein sequence ID" value="MFD1778053.1"/>
    <property type="molecule type" value="Genomic_DNA"/>
</dbReference>